<gene>
    <name evidence="1" type="ORF">MtrunA17_Chr8g0355211</name>
</gene>
<name>A0A396GLN9_MEDTR</name>
<organism evidence="1">
    <name type="scientific">Medicago truncatula</name>
    <name type="common">Barrel medic</name>
    <name type="synonym">Medicago tribuloides</name>
    <dbReference type="NCBI Taxonomy" id="3880"/>
    <lineage>
        <taxon>Eukaryota</taxon>
        <taxon>Viridiplantae</taxon>
        <taxon>Streptophyta</taxon>
        <taxon>Embryophyta</taxon>
        <taxon>Tracheophyta</taxon>
        <taxon>Spermatophyta</taxon>
        <taxon>Magnoliopsida</taxon>
        <taxon>eudicotyledons</taxon>
        <taxon>Gunneridae</taxon>
        <taxon>Pentapetalae</taxon>
        <taxon>rosids</taxon>
        <taxon>fabids</taxon>
        <taxon>Fabales</taxon>
        <taxon>Fabaceae</taxon>
        <taxon>Papilionoideae</taxon>
        <taxon>50 kb inversion clade</taxon>
        <taxon>NPAAA clade</taxon>
        <taxon>Hologalegina</taxon>
        <taxon>IRL clade</taxon>
        <taxon>Trifolieae</taxon>
        <taxon>Medicago</taxon>
    </lineage>
</organism>
<sequence>MRREFTISMSMGNFLKSSGRKIAMATSRTLFISWPYLVASFVFWFKCSFGPLSIYLVSLWSLD</sequence>
<comment type="caution">
    <text evidence="1">The sequence shown here is derived from an EMBL/GenBank/DDBJ whole genome shotgun (WGS) entry which is preliminary data.</text>
</comment>
<dbReference type="Gramene" id="rna46639">
    <property type="protein sequence ID" value="RHN40484.1"/>
    <property type="gene ID" value="gene46639"/>
</dbReference>
<proteinExistence type="predicted"/>
<reference evidence="1" key="1">
    <citation type="journal article" date="2018" name="Nat. Plants">
        <title>Whole-genome landscape of Medicago truncatula symbiotic genes.</title>
        <authorList>
            <person name="Pecrix Y."/>
            <person name="Gamas P."/>
            <person name="Carrere S."/>
        </authorList>
    </citation>
    <scope>NUCLEOTIDE SEQUENCE</scope>
    <source>
        <tissue evidence="1">Leaves</tissue>
    </source>
</reference>
<accession>A0A396GLN9</accession>
<protein>
    <submittedName>
        <fullName evidence="1">Uncharacterized protein</fullName>
    </submittedName>
</protein>
<dbReference type="EMBL" id="PSQE01000008">
    <property type="protein sequence ID" value="RHN40484.1"/>
    <property type="molecule type" value="Genomic_DNA"/>
</dbReference>
<evidence type="ECO:0000313" key="1">
    <source>
        <dbReference type="EMBL" id="RHN40484.1"/>
    </source>
</evidence>
<dbReference type="Proteomes" id="UP000265566">
    <property type="component" value="Chromosome 8"/>
</dbReference>
<dbReference type="AlphaFoldDB" id="A0A396GLN9"/>